<evidence type="ECO:0000313" key="3">
    <source>
        <dbReference type="EMBL" id="GJD97647.1"/>
    </source>
</evidence>
<dbReference type="InterPro" id="IPR011050">
    <property type="entry name" value="Pectin_lyase_fold/virulence"/>
</dbReference>
<dbReference type="Pfam" id="PF23981">
    <property type="entry name" value="DUF7305"/>
    <property type="match status" value="1"/>
</dbReference>
<dbReference type="Pfam" id="PF13400">
    <property type="entry name" value="Tad"/>
    <property type="match status" value="1"/>
</dbReference>
<dbReference type="RefSeq" id="WP_238246702.1">
    <property type="nucleotide sequence ID" value="NZ_BPQP01000098.1"/>
</dbReference>
<sequence>MRNFRHDERGSITILAALALPVVLGAAALAVDLAHLRYSKARLQMGADAGALAAIRKLSNEADAVQAAVTIANLNVPSNAGNVTAPTDVQLIVYDPGTKTYKPSDAATPPTGVRVTASRDEAHGNAIKGIFAQLIGGSDTYSVSASAIAVVRGTDDPACVYALNATDPDALTIAGSTTVSLGCGVRVKSASATAISSNGNKARMTATSVCQANAPGFNPSGFNPTVTRCFSAVTDPFAAVEEPTPSGCKPGGTLTGTVLAGCFSGPVNFSGTVTLSAGTYYFSGSEVNINSNAKITGSGVTLFLDGSSSLKITGNPLIKFSAPTSGSLAGISLFQSRKAVGASLTISGNSDFNITGAIYAPATVVTFTGSGTTTNPARYGSLVASKVHFTGNSEIDFAVAIGAGQSGQEGKTVGGLVY</sequence>
<name>A0ABQ4S7B0_9HYPH</name>
<keyword evidence="4" id="KW-1185">Reference proteome</keyword>
<dbReference type="InterPro" id="IPR055729">
    <property type="entry name" value="DUF7305"/>
</dbReference>
<protein>
    <recommendedName>
        <fullName evidence="5">Flp pilus-assembly TadG-like N-terminal domain-containing protein</fullName>
    </recommendedName>
</protein>
<reference evidence="3" key="1">
    <citation type="journal article" date="2021" name="Front. Microbiol.">
        <title>Comprehensive Comparative Genomics and Phenotyping of Methylobacterium Species.</title>
        <authorList>
            <person name="Alessa O."/>
            <person name="Ogura Y."/>
            <person name="Fujitani Y."/>
            <person name="Takami H."/>
            <person name="Hayashi T."/>
            <person name="Sahin N."/>
            <person name="Tani A."/>
        </authorList>
    </citation>
    <scope>NUCLEOTIDE SEQUENCE</scope>
    <source>
        <strain evidence="3">DSM 19015</strain>
    </source>
</reference>
<feature type="domain" description="DUF7305" evidence="2">
    <location>
        <begin position="287"/>
        <end position="398"/>
    </location>
</feature>
<evidence type="ECO:0000313" key="4">
    <source>
        <dbReference type="Proteomes" id="UP001055125"/>
    </source>
</evidence>
<dbReference type="SUPFAM" id="SSF51126">
    <property type="entry name" value="Pectin lyase-like"/>
    <property type="match status" value="1"/>
</dbReference>
<proteinExistence type="predicted"/>
<dbReference type="InterPro" id="IPR028087">
    <property type="entry name" value="Tad_N"/>
</dbReference>
<accession>A0ABQ4S7B0</accession>
<dbReference type="Proteomes" id="UP001055125">
    <property type="component" value="Unassembled WGS sequence"/>
</dbReference>
<gene>
    <name evidence="3" type="ORF">OCOJLMKI_4880</name>
</gene>
<evidence type="ECO:0000259" key="1">
    <source>
        <dbReference type="Pfam" id="PF13400"/>
    </source>
</evidence>
<comment type="caution">
    <text evidence="3">The sequence shown here is derived from an EMBL/GenBank/DDBJ whole genome shotgun (WGS) entry which is preliminary data.</text>
</comment>
<dbReference type="EMBL" id="BPQP01000098">
    <property type="protein sequence ID" value="GJD97647.1"/>
    <property type="molecule type" value="Genomic_DNA"/>
</dbReference>
<organism evidence="3 4">
    <name type="scientific">Methylobacterium iners</name>
    <dbReference type="NCBI Taxonomy" id="418707"/>
    <lineage>
        <taxon>Bacteria</taxon>
        <taxon>Pseudomonadati</taxon>
        <taxon>Pseudomonadota</taxon>
        <taxon>Alphaproteobacteria</taxon>
        <taxon>Hyphomicrobiales</taxon>
        <taxon>Methylobacteriaceae</taxon>
        <taxon>Methylobacterium</taxon>
    </lineage>
</organism>
<feature type="domain" description="Putative Flp pilus-assembly TadG-like N-terminal" evidence="1">
    <location>
        <begin position="10"/>
        <end position="54"/>
    </location>
</feature>
<evidence type="ECO:0000259" key="2">
    <source>
        <dbReference type="Pfam" id="PF23981"/>
    </source>
</evidence>
<reference evidence="3" key="2">
    <citation type="submission" date="2021-08" db="EMBL/GenBank/DDBJ databases">
        <authorList>
            <person name="Tani A."/>
            <person name="Ola A."/>
            <person name="Ogura Y."/>
            <person name="Katsura K."/>
            <person name="Hayashi T."/>
        </authorList>
    </citation>
    <scope>NUCLEOTIDE SEQUENCE</scope>
    <source>
        <strain evidence="3">DSM 19015</strain>
    </source>
</reference>
<evidence type="ECO:0008006" key="5">
    <source>
        <dbReference type="Google" id="ProtNLM"/>
    </source>
</evidence>